<dbReference type="PROSITE" id="PS50022">
    <property type="entry name" value="FA58C_3"/>
    <property type="match status" value="1"/>
</dbReference>
<dbReference type="InterPro" id="IPR008979">
    <property type="entry name" value="Galactose-bd-like_sf"/>
</dbReference>
<keyword evidence="5" id="KW-1185">Reference proteome</keyword>
<dbReference type="CDD" id="cd00057">
    <property type="entry name" value="FA58C"/>
    <property type="match status" value="1"/>
</dbReference>
<dbReference type="PROSITE" id="PS01285">
    <property type="entry name" value="FA58C_1"/>
    <property type="match status" value="1"/>
</dbReference>
<evidence type="ECO:0000313" key="4">
    <source>
        <dbReference type="EMBL" id="MED6282739.1"/>
    </source>
</evidence>
<accession>A0ABU7E680</accession>
<comment type="caution">
    <text evidence="4">The sequence shown here is derived from an EMBL/GenBank/DDBJ whole genome shotgun (WGS) entry which is preliminary data.</text>
</comment>
<dbReference type="SUPFAM" id="SSF49785">
    <property type="entry name" value="Galactose-binding domain-like"/>
    <property type="match status" value="1"/>
</dbReference>
<gene>
    <name evidence="4" type="primary">CPXM2</name>
    <name evidence="4" type="ORF">CHARACLAT_001455</name>
</gene>
<feature type="chain" id="PRO_5047141735" evidence="2">
    <location>
        <begin position="27"/>
        <end position="366"/>
    </location>
</feature>
<dbReference type="PROSITE" id="PS01286">
    <property type="entry name" value="FA58C_2"/>
    <property type="match status" value="1"/>
</dbReference>
<feature type="region of interest" description="Disordered" evidence="1">
    <location>
        <begin position="47"/>
        <end position="107"/>
    </location>
</feature>
<dbReference type="Proteomes" id="UP001352852">
    <property type="component" value="Unassembled WGS sequence"/>
</dbReference>
<feature type="compositionally biased region" description="Basic residues" evidence="1">
    <location>
        <begin position="96"/>
        <end position="106"/>
    </location>
</feature>
<dbReference type="InterPro" id="IPR000421">
    <property type="entry name" value="FA58C"/>
</dbReference>
<evidence type="ECO:0000313" key="5">
    <source>
        <dbReference type="Proteomes" id="UP001352852"/>
    </source>
</evidence>
<sequence>MTGTLLSLLTPLALLLLVGLADLSLASVDDDEDYYMQEMLTRERYNQVRLPENPISSTADAREEVKQNPARNMPKGEVETKKTDKITDPTKSVKAPSRKTVKNKKSSLKESNSITVVQEFNSMTEECPPIGLETLKIDDFQLHASSTKRYGLGAHRGRLNIQAGLYEDDLYDGAWCAGRDDPLQWLEVDARRLTKFTGVITQGRSSLWSSDWVTSYKVMGSNDSHTWKTLKNGSVDLIFSGNREKEIPVQNIFPSPVVARYIRVNPCSWFYGGSICMRMEILGCPLPDPNNYYHRRNEVITTDDLDFRHHSYKEMRQLSQTDACLYQEGGQLYLSVCTVHLSGCDSRSTVNGTKERDSPQYSMQKA</sequence>
<evidence type="ECO:0000256" key="2">
    <source>
        <dbReference type="SAM" id="SignalP"/>
    </source>
</evidence>
<dbReference type="SMART" id="SM00231">
    <property type="entry name" value="FA58C"/>
    <property type="match status" value="1"/>
</dbReference>
<dbReference type="EMBL" id="JAHUTJ010049237">
    <property type="protein sequence ID" value="MED6282739.1"/>
    <property type="molecule type" value="Genomic_DNA"/>
</dbReference>
<evidence type="ECO:0000259" key="3">
    <source>
        <dbReference type="PROSITE" id="PS50022"/>
    </source>
</evidence>
<organism evidence="4 5">
    <name type="scientific">Characodon lateralis</name>
    <dbReference type="NCBI Taxonomy" id="208331"/>
    <lineage>
        <taxon>Eukaryota</taxon>
        <taxon>Metazoa</taxon>
        <taxon>Chordata</taxon>
        <taxon>Craniata</taxon>
        <taxon>Vertebrata</taxon>
        <taxon>Euteleostomi</taxon>
        <taxon>Actinopterygii</taxon>
        <taxon>Neopterygii</taxon>
        <taxon>Teleostei</taxon>
        <taxon>Neoteleostei</taxon>
        <taxon>Acanthomorphata</taxon>
        <taxon>Ovalentaria</taxon>
        <taxon>Atherinomorphae</taxon>
        <taxon>Cyprinodontiformes</taxon>
        <taxon>Goodeidae</taxon>
        <taxon>Characodon</taxon>
    </lineage>
</organism>
<feature type="signal peptide" evidence="2">
    <location>
        <begin position="1"/>
        <end position="26"/>
    </location>
</feature>
<feature type="domain" description="F5/8 type C" evidence="3">
    <location>
        <begin position="125"/>
        <end position="284"/>
    </location>
</feature>
<keyword evidence="2" id="KW-0732">Signal</keyword>
<reference evidence="4 5" key="1">
    <citation type="submission" date="2021-06" db="EMBL/GenBank/DDBJ databases">
        <authorList>
            <person name="Palmer J.M."/>
        </authorList>
    </citation>
    <scope>NUCLEOTIDE SEQUENCE [LARGE SCALE GENOMIC DNA]</scope>
    <source>
        <strain evidence="4 5">CL_MEX2019</strain>
        <tissue evidence="4">Muscle</tissue>
    </source>
</reference>
<dbReference type="PANTHER" id="PTHR24543">
    <property type="entry name" value="MULTICOPPER OXIDASE-RELATED"/>
    <property type="match status" value="1"/>
</dbReference>
<protein>
    <submittedName>
        <fullName evidence="4">Inactive carboxypeptidase-like protein X2</fullName>
    </submittedName>
</protein>
<name>A0ABU7E680_9TELE</name>
<feature type="compositionally biased region" description="Basic and acidic residues" evidence="1">
    <location>
        <begin position="74"/>
        <end position="88"/>
    </location>
</feature>
<proteinExistence type="predicted"/>
<dbReference type="Gene3D" id="2.60.120.260">
    <property type="entry name" value="Galactose-binding domain-like"/>
    <property type="match status" value="1"/>
</dbReference>
<dbReference type="Pfam" id="PF00754">
    <property type="entry name" value="F5_F8_type_C"/>
    <property type="match status" value="1"/>
</dbReference>
<evidence type="ECO:0000256" key="1">
    <source>
        <dbReference type="SAM" id="MobiDB-lite"/>
    </source>
</evidence>